<dbReference type="RefSeq" id="WP_107196557.1">
    <property type="nucleotide sequence ID" value="NZ_CP029462.1"/>
</dbReference>
<gene>
    <name evidence="1" type="ORF">DKB62_10075</name>
</gene>
<dbReference type="AlphaFoldDB" id="A0A346B188"/>
<accession>A0A346B188</accession>
<evidence type="ECO:0000313" key="1">
    <source>
        <dbReference type="EMBL" id="AXL21881.1"/>
    </source>
</evidence>
<keyword evidence="2" id="KW-1185">Reference proteome</keyword>
<evidence type="ECO:0000313" key="2">
    <source>
        <dbReference type="Proteomes" id="UP000254337"/>
    </source>
</evidence>
<protein>
    <submittedName>
        <fullName evidence="1">Uncharacterized protein</fullName>
    </submittedName>
</protein>
<dbReference type="Proteomes" id="UP000254337">
    <property type="component" value="Chromosome"/>
</dbReference>
<proteinExistence type="predicted"/>
<organism evidence="1 2">
    <name type="scientific">Megasphaera stantonii</name>
    <dbReference type="NCBI Taxonomy" id="2144175"/>
    <lineage>
        <taxon>Bacteria</taxon>
        <taxon>Bacillati</taxon>
        <taxon>Bacillota</taxon>
        <taxon>Negativicutes</taxon>
        <taxon>Veillonellales</taxon>
        <taxon>Veillonellaceae</taxon>
        <taxon>Megasphaera</taxon>
    </lineage>
</organism>
<sequence>MNGEDLKDIIKEVVLDILGEFKGQIKDVVVNSIIPAVDDAIADFAAEQTAEADASASTWVKIRNKLLINGGIKLIWSFAKKVIVKVLDKADEAETAALSQQ</sequence>
<name>A0A346B188_9FIRM</name>
<dbReference type="KEGG" id="meg:DKB62_10075"/>
<dbReference type="EMBL" id="CP029462">
    <property type="protein sequence ID" value="AXL21881.1"/>
    <property type="molecule type" value="Genomic_DNA"/>
</dbReference>
<reference evidence="1 2" key="1">
    <citation type="submission" date="2018-05" db="EMBL/GenBank/DDBJ databases">
        <title>Complete genome sequence of Megasphaera sp. AJH120T, isolated from the ceca of a chicken.</title>
        <authorList>
            <person name="Maki J."/>
            <person name="Looft T."/>
        </authorList>
    </citation>
    <scope>NUCLEOTIDE SEQUENCE [LARGE SCALE GENOMIC DNA]</scope>
    <source>
        <strain evidence="1 2">AJH120</strain>
    </source>
</reference>